<dbReference type="AlphaFoldDB" id="A0AAR2KRG0"/>
<evidence type="ECO:0000313" key="8">
    <source>
        <dbReference type="Proteomes" id="UP001501920"/>
    </source>
</evidence>
<dbReference type="InterPro" id="IPR036361">
    <property type="entry name" value="SAP_dom_sf"/>
</dbReference>
<organism evidence="7 8">
    <name type="scientific">Pygocentrus nattereri</name>
    <name type="common">Red-bellied piranha</name>
    <dbReference type="NCBI Taxonomy" id="42514"/>
    <lineage>
        <taxon>Eukaryota</taxon>
        <taxon>Metazoa</taxon>
        <taxon>Chordata</taxon>
        <taxon>Craniata</taxon>
        <taxon>Vertebrata</taxon>
        <taxon>Euteleostomi</taxon>
        <taxon>Actinopterygii</taxon>
        <taxon>Neopterygii</taxon>
        <taxon>Teleostei</taxon>
        <taxon>Ostariophysi</taxon>
        <taxon>Characiformes</taxon>
        <taxon>Characoidei</taxon>
        <taxon>Pygocentrus</taxon>
    </lineage>
</organism>
<protein>
    <recommendedName>
        <fullName evidence="9">SAP domain-containing protein</fullName>
    </recommendedName>
</protein>
<dbReference type="Pfam" id="PF13671">
    <property type="entry name" value="AAA_33"/>
    <property type="match status" value="1"/>
</dbReference>
<dbReference type="PROSITE" id="PS50800">
    <property type="entry name" value="SAP"/>
    <property type="match status" value="1"/>
</dbReference>
<dbReference type="SUPFAM" id="SSF49899">
    <property type="entry name" value="Concanavalin A-like lectins/glucanases"/>
    <property type="match status" value="1"/>
</dbReference>
<dbReference type="SUPFAM" id="SSF68906">
    <property type="entry name" value="SAP domain"/>
    <property type="match status" value="1"/>
</dbReference>
<comment type="subcellular location">
    <subcellularLocation>
        <location evidence="1">Nucleus</location>
    </subcellularLocation>
</comment>
<feature type="domain" description="SAP" evidence="6">
    <location>
        <begin position="6"/>
        <end position="40"/>
    </location>
</feature>
<dbReference type="Pfam" id="PF00622">
    <property type="entry name" value="SPRY"/>
    <property type="match status" value="1"/>
</dbReference>
<evidence type="ECO:0000256" key="1">
    <source>
        <dbReference type="ARBA" id="ARBA00004123"/>
    </source>
</evidence>
<evidence type="ECO:0000256" key="4">
    <source>
        <dbReference type="ARBA" id="ARBA00023242"/>
    </source>
</evidence>
<dbReference type="Gene3D" id="2.60.120.920">
    <property type="match status" value="1"/>
</dbReference>
<dbReference type="SUPFAM" id="SSF52540">
    <property type="entry name" value="P-loop containing nucleoside triphosphate hydrolases"/>
    <property type="match status" value="1"/>
</dbReference>
<dbReference type="Proteomes" id="UP001501920">
    <property type="component" value="Chromosome 11"/>
</dbReference>
<dbReference type="InterPro" id="IPR003877">
    <property type="entry name" value="SPRY_dom"/>
</dbReference>
<dbReference type="GO" id="GO:0005634">
    <property type="term" value="C:nucleus"/>
    <property type="evidence" value="ECO:0007669"/>
    <property type="project" value="UniProtKB-SubCell"/>
</dbReference>
<dbReference type="InterPro" id="IPR027417">
    <property type="entry name" value="P-loop_NTPase"/>
</dbReference>
<proteinExistence type="predicted"/>
<name>A0AAR2KRG0_PYGNA</name>
<dbReference type="InterPro" id="IPR013320">
    <property type="entry name" value="ConA-like_dom_sf"/>
</dbReference>
<dbReference type="Ensembl" id="ENSPNAT00000069952.1">
    <property type="protein sequence ID" value="ENSPNAP00000066860.1"/>
    <property type="gene ID" value="ENSPNAG00000001472.2"/>
</dbReference>
<evidence type="ECO:0000256" key="2">
    <source>
        <dbReference type="ARBA" id="ARBA00022481"/>
    </source>
</evidence>
<dbReference type="PROSITE" id="PS50188">
    <property type="entry name" value="B302_SPRY"/>
    <property type="match status" value="1"/>
</dbReference>
<keyword evidence="3" id="KW-0597">Phosphoprotein</keyword>
<evidence type="ECO:0000313" key="7">
    <source>
        <dbReference type="Ensembl" id="ENSPNAP00000066860.1"/>
    </source>
</evidence>
<sequence>MLVEEVKQLKVAELRAELRGRGLDWRGLKAGLQARLISALAAAQTAGEAALDEASSPEGPCQSATVGTVHCLTSKGWFLSRSAAPYRAPATLETRVDGQNEGMNVKRPHEEKGRDYYEFKEEIQYNRYPHKWLGWYLCLADNSDLHFEVDVDGCSGQPLLWEKFPLLRSGCRLTHGFTQGKTGFEVKLVKTLSAATVDMSFDPEPYVLRVGWSVDSASLQLGEEELSFGFDGAGRAVTAGKAEEFGEPLSEGDVIGCYAVISEGGEAELSFHKNGHSLGVAFHITSSALGGRALYPHILCKNCSVTLNLDPQGTAWYPAPPGYYLLPVLPSAQRTRASLPPPHRKECEVLMMVGMPGSGKSHWAQNHLAKNPEKCYNLLSTNTILHCMKLPGPEHKEVLLQQATQCLAHLIRIAANKRRNFILDQANIYPSARKHKMLRFHGYQRRAVVVVPSDAEWRRRLQQQQQDEGVEAPEMSLLKSKVSFTLPEQGELFEDILFVELCHEEAERLLTTYKEEARRLLPAPPKRKKHQNRHPKFHMNVQGRAHGKRISTSQWRHQKQYGWHPCTYIQPYGCNSDPQRYRDYYQPCTGQWNTCDQSQSYYSNQDNYFGSQVFW</sequence>
<dbReference type="PANTHER" id="PTHR12381">
    <property type="entry name" value="HETEROGENEOUS NUCLEAR RIBONUCLEOPROTEIN U FAMILY MEMBER"/>
    <property type="match status" value="1"/>
</dbReference>
<dbReference type="PANTHER" id="PTHR12381:SF66">
    <property type="entry name" value="HETEROGENEOUS NUCLEAR RIBONUCLEOPROTEIN U-LIKE PROTEIN 2"/>
    <property type="match status" value="1"/>
</dbReference>
<keyword evidence="4" id="KW-0539">Nucleus</keyword>
<dbReference type="InterPro" id="IPR043136">
    <property type="entry name" value="B30.2/SPRY_sf"/>
</dbReference>
<reference evidence="7 8" key="1">
    <citation type="submission" date="2020-10" db="EMBL/GenBank/DDBJ databases">
        <title>Pygocentrus nattereri (red-bellied piranha) genome, fPygNat1, primary haplotype.</title>
        <authorList>
            <person name="Myers G."/>
            <person name="Meyer A."/>
            <person name="Karagic N."/>
            <person name="Pippel M."/>
            <person name="Winkler S."/>
            <person name="Tracey A."/>
            <person name="Wood J."/>
            <person name="Formenti G."/>
            <person name="Howe K."/>
            <person name="Fedrigo O."/>
            <person name="Jarvis E.D."/>
        </authorList>
    </citation>
    <scope>NUCLEOTIDE SEQUENCE [LARGE SCALE GENOMIC DNA]</scope>
</reference>
<evidence type="ECO:0000259" key="6">
    <source>
        <dbReference type="PROSITE" id="PS50800"/>
    </source>
</evidence>
<reference evidence="7" key="3">
    <citation type="submission" date="2025-09" db="UniProtKB">
        <authorList>
            <consortium name="Ensembl"/>
        </authorList>
    </citation>
    <scope>IDENTIFICATION</scope>
</reference>
<dbReference type="GO" id="GO:0003723">
    <property type="term" value="F:RNA binding"/>
    <property type="evidence" value="ECO:0007669"/>
    <property type="project" value="TreeGrafter"/>
</dbReference>
<dbReference type="Gene3D" id="3.40.50.300">
    <property type="entry name" value="P-loop containing nucleotide triphosphate hydrolases"/>
    <property type="match status" value="1"/>
</dbReference>
<evidence type="ECO:0000259" key="5">
    <source>
        <dbReference type="PROSITE" id="PS50188"/>
    </source>
</evidence>
<evidence type="ECO:0008006" key="9">
    <source>
        <dbReference type="Google" id="ProtNLM"/>
    </source>
</evidence>
<keyword evidence="8" id="KW-1185">Reference proteome</keyword>
<evidence type="ECO:0000256" key="3">
    <source>
        <dbReference type="ARBA" id="ARBA00022553"/>
    </source>
</evidence>
<dbReference type="Gene3D" id="1.10.720.30">
    <property type="entry name" value="SAP domain"/>
    <property type="match status" value="1"/>
</dbReference>
<dbReference type="SMART" id="SM00449">
    <property type="entry name" value="SPRY"/>
    <property type="match status" value="1"/>
</dbReference>
<dbReference type="CDD" id="cd12884">
    <property type="entry name" value="SPRY_hnRNP"/>
    <property type="match status" value="1"/>
</dbReference>
<dbReference type="InterPro" id="IPR001870">
    <property type="entry name" value="B30.2/SPRY"/>
</dbReference>
<dbReference type="Pfam" id="PF02037">
    <property type="entry name" value="SAP"/>
    <property type="match status" value="1"/>
</dbReference>
<feature type="domain" description="B30.2/SPRY" evidence="5">
    <location>
        <begin position="115"/>
        <end position="314"/>
    </location>
</feature>
<dbReference type="GO" id="GO:0000380">
    <property type="term" value="P:alternative mRNA splicing, via spliceosome"/>
    <property type="evidence" value="ECO:0007669"/>
    <property type="project" value="TreeGrafter"/>
</dbReference>
<dbReference type="SMART" id="SM00513">
    <property type="entry name" value="SAP"/>
    <property type="match status" value="1"/>
</dbReference>
<dbReference type="InterPro" id="IPR035778">
    <property type="entry name" value="SPRY_hnRNP_U"/>
</dbReference>
<keyword evidence="2" id="KW-0488">Methylation</keyword>
<dbReference type="InterPro" id="IPR003034">
    <property type="entry name" value="SAP_dom"/>
</dbReference>
<accession>A0AAR2KRG0</accession>
<dbReference type="GeneTree" id="ENSGT00940000160376"/>
<reference evidence="7" key="2">
    <citation type="submission" date="2025-08" db="UniProtKB">
        <authorList>
            <consortium name="Ensembl"/>
        </authorList>
    </citation>
    <scope>IDENTIFICATION</scope>
</reference>